<feature type="compositionally biased region" description="Basic and acidic residues" evidence="6">
    <location>
        <begin position="725"/>
        <end position="735"/>
    </location>
</feature>
<gene>
    <name evidence="8" type="ORF">PGABG01_1355900</name>
</gene>
<dbReference type="Pfam" id="PF09368">
    <property type="entry name" value="Sas10"/>
    <property type="match status" value="1"/>
</dbReference>
<feature type="coiled-coil region" evidence="5">
    <location>
        <begin position="120"/>
        <end position="227"/>
    </location>
</feature>
<sequence>MAKKKNNYLMVDTNNIKFTENSESEDIDVEEYDDNDVDDSNIDKDDISSSDENDDDEEEDNSSDDNEEENINDDLDEESKKDKKNNKDDYVKISWEKDKKNYYQYESENSSSDDDEEENNERLKEAIYLNKKEKENLEENDFDLYNIYDNDNKDNKNVKENIIKKLINDMNNELKEKKEEITLENKDKQEEIKELVMSEQQEYLILLKELSLNIEKVFNEIKENQKLFEFKDINEKNVPSSDINKNTLLYLKKKNETMLTYIIYITYYVFLKVMNSYTPTHPVLDKLIYMNTIISKTNELDNKIKFKIQQLNKSGDKSVKQLNGVNGKELQEDTYDDDEEERDINVDEQEEDYDEEKEDNEEEDDEEEDDEEDDDDDEEDDDDDKDDDDDDEDDDDDDEDDDDDDEDDDDDDEDDDNDDDDDDDDDNEEEEEEGYNEQKKDLKNKKYKISKSLITEYTDSHIREKEKEEKKKKREKIRNEKNIFVKEIKDMISNRPEKIEEENYLKKMEEKYMDFDEKMLNKKMKELSKKKNKMKNLTNVGMTTNDLLKFVELPEMNEQNDQKNNKFDEKKIFRSNINKIKQIKKNKLEHNPNDDFVSYKKFDKNKQKTFNTNEYMDQQNNIYGKKKIHDEIDDEHIKNMLNFKDMKKEKRKKYMDEKNKQIRKKLVDEENEEVDRRMPNQKIMQNKGLVRKRKSTDGNARVHNRFKYMKKMKVYNSQHAKLKVHDNNYSGEKRGINPYLKKSVDIK</sequence>
<proteinExistence type="inferred from homology"/>
<evidence type="ECO:0000256" key="2">
    <source>
        <dbReference type="ARBA" id="ARBA00010979"/>
    </source>
</evidence>
<keyword evidence="4" id="KW-0539">Nucleus</keyword>
<evidence type="ECO:0000256" key="6">
    <source>
        <dbReference type="SAM" id="MobiDB-lite"/>
    </source>
</evidence>
<evidence type="ECO:0000256" key="3">
    <source>
        <dbReference type="ARBA" id="ARBA00022553"/>
    </source>
</evidence>
<dbReference type="InterPro" id="IPR018972">
    <property type="entry name" value="Sas10_C_dom"/>
</dbReference>
<feature type="region of interest" description="Disordered" evidence="6">
    <location>
        <begin position="1"/>
        <end position="90"/>
    </location>
</feature>
<evidence type="ECO:0000256" key="1">
    <source>
        <dbReference type="ARBA" id="ARBA00004123"/>
    </source>
</evidence>
<dbReference type="PANTHER" id="PTHR13237:SF8">
    <property type="entry name" value="SOMETHING ABOUT SILENCING PROTEIN 10"/>
    <property type="match status" value="1"/>
</dbReference>
<protein>
    <submittedName>
        <fullName evidence="8">Small subunit rRNA processing factor, putative</fullName>
    </submittedName>
</protein>
<feature type="domain" description="Sas10 C-terminal" evidence="7">
    <location>
        <begin position="674"/>
        <end position="745"/>
    </location>
</feature>
<evidence type="ECO:0000259" key="7">
    <source>
        <dbReference type="Pfam" id="PF09368"/>
    </source>
</evidence>
<dbReference type="PANTHER" id="PTHR13237">
    <property type="entry name" value="SOMETHING ABOUT SILENCING PROTEIN 10-RELATED"/>
    <property type="match status" value="1"/>
</dbReference>
<organism evidence="8 9">
    <name type="scientific">Plasmodium gaboni</name>
    <dbReference type="NCBI Taxonomy" id="647221"/>
    <lineage>
        <taxon>Eukaryota</taxon>
        <taxon>Sar</taxon>
        <taxon>Alveolata</taxon>
        <taxon>Apicomplexa</taxon>
        <taxon>Aconoidasida</taxon>
        <taxon>Haemosporida</taxon>
        <taxon>Plasmodiidae</taxon>
        <taxon>Plasmodium</taxon>
        <taxon>Plasmodium (Laverania)</taxon>
    </lineage>
</organism>
<feature type="compositionally biased region" description="Acidic residues" evidence="6">
    <location>
        <begin position="48"/>
        <end position="77"/>
    </location>
</feature>
<feature type="compositionally biased region" description="Acidic residues" evidence="6">
    <location>
        <begin position="332"/>
        <end position="435"/>
    </location>
</feature>
<dbReference type="Proteomes" id="UP000831156">
    <property type="component" value="Chromosome 13"/>
</dbReference>
<dbReference type="EMBL" id="LT969436">
    <property type="protein sequence ID" value="SOV18134.1"/>
    <property type="molecule type" value="Genomic_DNA"/>
</dbReference>
<comment type="similarity">
    <text evidence="2">Belongs to the SAS10 family.</text>
</comment>
<evidence type="ECO:0000313" key="9">
    <source>
        <dbReference type="Proteomes" id="UP000831156"/>
    </source>
</evidence>
<feature type="compositionally biased region" description="Acidic residues" evidence="6">
    <location>
        <begin position="22"/>
        <end position="40"/>
    </location>
</feature>
<feature type="compositionally biased region" description="Basic and acidic residues" evidence="6">
    <location>
        <begin position="78"/>
        <end position="90"/>
    </location>
</feature>
<keyword evidence="3" id="KW-0597">Phosphoprotein</keyword>
<reference evidence="8" key="1">
    <citation type="submission" date="2016-09" db="EMBL/GenBank/DDBJ databases">
        <authorList>
            <consortium name="Pathogen Informatics"/>
            <person name="Sun Q."/>
            <person name="Inoue M."/>
        </authorList>
    </citation>
    <scope>NUCLEOTIDE SEQUENCE</scope>
</reference>
<name>A0ABY1UT39_9APIC</name>
<dbReference type="InterPro" id="IPR007146">
    <property type="entry name" value="Sas10/Utp3/C1D"/>
</dbReference>
<feature type="region of interest" description="Disordered" evidence="6">
    <location>
        <begin position="318"/>
        <end position="451"/>
    </location>
</feature>
<evidence type="ECO:0000256" key="5">
    <source>
        <dbReference type="SAM" id="Coils"/>
    </source>
</evidence>
<feature type="compositionally biased region" description="Polar residues" evidence="6">
    <location>
        <begin position="12"/>
        <end position="21"/>
    </location>
</feature>
<keyword evidence="9" id="KW-1185">Reference proteome</keyword>
<accession>A0ABY1UT39</accession>
<evidence type="ECO:0000256" key="4">
    <source>
        <dbReference type="ARBA" id="ARBA00023242"/>
    </source>
</evidence>
<dbReference type="Pfam" id="PF04000">
    <property type="entry name" value="Sas10_Utp3"/>
    <property type="match status" value="1"/>
</dbReference>
<feature type="region of interest" description="Disordered" evidence="6">
    <location>
        <begin position="725"/>
        <end position="747"/>
    </location>
</feature>
<evidence type="ECO:0000313" key="8">
    <source>
        <dbReference type="EMBL" id="SOV18134.1"/>
    </source>
</evidence>
<comment type="subcellular location">
    <subcellularLocation>
        <location evidence="1">Nucleus</location>
    </subcellularLocation>
</comment>
<keyword evidence="5" id="KW-0175">Coiled coil</keyword>